<dbReference type="InterPro" id="IPR003673">
    <property type="entry name" value="CoA-Trfase_fam_III"/>
</dbReference>
<accession>W4M925</accession>
<protein>
    <recommendedName>
        <fullName evidence="4">CoA transferase</fullName>
    </recommendedName>
</protein>
<dbReference type="PANTHER" id="PTHR48207:SF3">
    <property type="entry name" value="SUCCINATE--HYDROXYMETHYLGLUTARATE COA-TRANSFERASE"/>
    <property type="match status" value="1"/>
</dbReference>
<keyword evidence="3" id="KW-1185">Reference proteome</keyword>
<evidence type="ECO:0000256" key="1">
    <source>
        <dbReference type="ARBA" id="ARBA00022679"/>
    </source>
</evidence>
<evidence type="ECO:0008006" key="4">
    <source>
        <dbReference type="Google" id="ProtNLM"/>
    </source>
</evidence>
<dbReference type="GO" id="GO:0008410">
    <property type="term" value="F:CoA-transferase activity"/>
    <property type="evidence" value="ECO:0007669"/>
    <property type="project" value="TreeGrafter"/>
</dbReference>
<dbReference type="Gene3D" id="3.40.50.10540">
    <property type="entry name" value="Crotonobetainyl-coa:carnitine coa-transferase, domain 1"/>
    <property type="match status" value="1"/>
</dbReference>
<proteinExistence type="predicted"/>
<dbReference type="AlphaFoldDB" id="W4M925"/>
<dbReference type="Pfam" id="PF02515">
    <property type="entry name" value="CoA_transf_3"/>
    <property type="match status" value="1"/>
</dbReference>
<evidence type="ECO:0000313" key="2">
    <source>
        <dbReference type="EMBL" id="ETX06132.1"/>
    </source>
</evidence>
<organism evidence="2 3">
    <name type="scientific">Candidatus Entotheonella gemina</name>
    <dbReference type="NCBI Taxonomy" id="1429439"/>
    <lineage>
        <taxon>Bacteria</taxon>
        <taxon>Pseudomonadati</taxon>
        <taxon>Nitrospinota/Tectimicrobiota group</taxon>
        <taxon>Candidatus Tectimicrobiota</taxon>
        <taxon>Candidatus Entotheonellia</taxon>
        <taxon>Candidatus Entotheonellales</taxon>
        <taxon>Candidatus Entotheonellaceae</taxon>
        <taxon>Candidatus Entotheonella</taxon>
    </lineage>
</organism>
<evidence type="ECO:0000313" key="3">
    <source>
        <dbReference type="Proteomes" id="UP000019140"/>
    </source>
</evidence>
<gene>
    <name evidence="2" type="ORF">ETSY2_18995</name>
</gene>
<dbReference type="InterPro" id="IPR023606">
    <property type="entry name" value="CoA-Trfase_III_dom_1_sf"/>
</dbReference>
<keyword evidence="1" id="KW-0808">Transferase</keyword>
<reference evidence="2 3" key="1">
    <citation type="journal article" date="2014" name="Nature">
        <title>An environmental bacterial taxon with a large and distinct metabolic repertoire.</title>
        <authorList>
            <person name="Wilson M.C."/>
            <person name="Mori T."/>
            <person name="Ruckert C."/>
            <person name="Uria A.R."/>
            <person name="Helf M.J."/>
            <person name="Takada K."/>
            <person name="Gernert C."/>
            <person name="Steffens U.A."/>
            <person name="Heycke N."/>
            <person name="Schmitt S."/>
            <person name="Rinke C."/>
            <person name="Helfrich E.J."/>
            <person name="Brachmann A.O."/>
            <person name="Gurgui C."/>
            <person name="Wakimoto T."/>
            <person name="Kracht M."/>
            <person name="Crusemann M."/>
            <person name="Hentschel U."/>
            <person name="Abe I."/>
            <person name="Matsunaga S."/>
            <person name="Kalinowski J."/>
            <person name="Takeyama H."/>
            <person name="Piel J."/>
        </authorList>
    </citation>
    <scope>NUCLEOTIDE SEQUENCE [LARGE SCALE GENOMIC DNA]</scope>
    <source>
        <strain evidence="3">TSY2</strain>
    </source>
</reference>
<dbReference type="SUPFAM" id="SSF89796">
    <property type="entry name" value="CoA-transferase family III (CaiB/BaiF)"/>
    <property type="match status" value="1"/>
</dbReference>
<dbReference type="Proteomes" id="UP000019140">
    <property type="component" value="Unassembled WGS sequence"/>
</dbReference>
<dbReference type="PATRIC" id="fig|1429439.4.peg.3219"/>
<dbReference type="InterPro" id="IPR044855">
    <property type="entry name" value="CoA-Trfase_III_dom3_sf"/>
</dbReference>
<dbReference type="InterPro" id="IPR050483">
    <property type="entry name" value="CoA-transferase_III_domain"/>
</dbReference>
<name>W4M925_9BACT</name>
<dbReference type="HOGENOM" id="CLU_1164189_0_0_7"/>
<dbReference type="Gene3D" id="3.30.1540.10">
    <property type="entry name" value="formyl-coa transferase, domain 3"/>
    <property type="match status" value="1"/>
</dbReference>
<sequence>MYPDAVAGLYGFGALATALYHRERTGEGQFIDLSMQEANFTFVGDAWIEYALTGQVRGAMGNRHATWAPHGIYPCMGEDQWVALAVENDSQWCELAGKAAALREARFDTQAGRKQHEAALEAIISAWTRTQDKHDVSARLCAIGIPAAPVLNAFEVAADAALIERGHLVRVDHPETGPWVQSGVPAHFSRTPAGVRQPAPLLGQHSAEVLHRLLGMPPDVYESLFAAGITGIRTSGRV</sequence>
<dbReference type="PANTHER" id="PTHR48207">
    <property type="entry name" value="SUCCINATE--HYDROXYMETHYLGLUTARATE COA-TRANSFERASE"/>
    <property type="match status" value="1"/>
</dbReference>
<dbReference type="EMBL" id="AZHX01000780">
    <property type="protein sequence ID" value="ETX06132.1"/>
    <property type="molecule type" value="Genomic_DNA"/>
</dbReference>
<comment type="caution">
    <text evidence="2">The sequence shown here is derived from an EMBL/GenBank/DDBJ whole genome shotgun (WGS) entry which is preliminary data.</text>
</comment>